<dbReference type="PANTHER" id="PTHR35908">
    <property type="entry name" value="HYPOTHETICAL FUSION PROTEIN"/>
    <property type="match status" value="1"/>
</dbReference>
<organism evidence="2 3">
    <name type="scientific">Actinomadura vinacea</name>
    <dbReference type="NCBI Taxonomy" id="115336"/>
    <lineage>
        <taxon>Bacteria</taxon>
        <taxon>Bacillati</taxon>
        <taxon>Actinomycetota</taxon>
        <taxon>Actinomycetes</taxon>
        <taxon>Streptosporangiales</taxon>
        <taxon>Thermomonosporaceae</taxon>
        <taxon>Actinomadura</taxon>
    </lineage>
</organism>
<feature type="domain" description="VOC" evidence="1">
    <location>
        <begin position="4"/>
        <end position="117"/>
    </location>
</feature>
<dbReference type="EMBL" id="BAAARW010000048">
    <property type="protein sequence ID" value="GAA2457884.1"/>
    <property type="molecule type" value="Genomic_DNA"/>
</dbReference>
<protein>
    <submittedName>
        <fullName evidence="2">VOC family protein</fullName>
    </submittedName>
</protein>
<name>A0ABP5XK24_9ACTN</name>
<evidence type="ECO:0000313" key="2">
    <source>
        <dbReference type="EMBL" id="GAA2457884.1"/>
    </source>
</evidence>
<evidence type="ECO:0000259" key="1">
    <source>
        <dbReference type="PROSITE" id="PS51819"/>
    </source>
</evidence>
<dbReference type="Pfam" id="PF18029">
    <property type="entry name" value="Glyoxalase_6"/>
    <property type="match status" value="1"/>
</dbReference>
<dbReference type="InterPro" id="IPR029068">
    <property type="entry name" value="Glyas_Bleomycin-R_OHBP_Dase"/>
</dbReference>
<dbReference type="Gene3D" id="3.10.180.10">
    <property type="entry name" value="2,3-Dihydroxybiphenyl 1,2-Dioxygenase, domain 1"/>
    <property type="match status" value="1"/>
</dbReference>
<dbReference type="PROSITE" id="PS51819">
    <property type="entry name" value="VOC"/>
    <property type="match status" value="1"/>
</dbReference>
<dbReference type="InterPro" id="IPR037523">
    <property type="entry name" value="VOC_core"/>
</dbReference>
<accession>A0ABP5XK24</accession>
<dbReference type="SUPFAM" id="SSF54593">
    <property type="entry name" value="Glyoxalase/Bleomycin resistance protein/Dihydroxybiphenyl dioxygenase"/>
    <property type="match status" value="1"/>
</dbReference>
<dbReference type="InterPro" id="IPR041581">
    <property type="entry name" value="Glyoxalase_6"/>
</dbReference>
<dbReference type="PANTHER" id="PTHR35908:SF1">
    <property type="entry name" value="CONSERVED PROTEIN"/>
    <property type="match status" value="1"/>
</dbReference>
<keyword evidence="3" id="KW-1185">Reference proteome</keyword>
<sequence length="117" mass="12826">MVPKVSNVVIDCTDLDVMIAFWGGLLGMKVTERQDDWVDLEALGTDGPLLGFHLVPESKSGKNRVHLDIEVPDVRAAGERARELGATPHGEPMGENPARPFQVWLDPQGNEFCFVTA</sequence>
<reference evidence="3" key="1">
    <citation type="journal article" date="2019" name="Int. J. Syst. Evol. Microbiol.">
        <title>The Global Catalogue of Microorganisms (GCM) 10K type strain sequencing project: providing services to taxonomists for standard genome sequencing and annotation.</title>
        <authorList>
            <consortium name="The Broad Institute Genomics Platform"/>
            <consortium name="The Broad Institute Genome Sequencing Center for Infectious Disease"/>
            <person name="Wu L."/>
            <person name="Ma J."/>
        </authorList>
    </citation>
    <scope>NUCLEOTIDE SEQUENCE [LARGE SCALE GENOMIC DNA]</scope>
    <source>
        <strain evidence="3">JCM 3325</strain>
    </source>
</reference>
<dbReference type="Proteomes" id="UP001501231">
    <property type="component" value="Unassembled WGS sequence"/>
</dbReference>
<comment type="caution">
    <text evidence="2">The sequence shown here is derived from an EMBL/GenBank/DDBJ whole genome shotgun (WGS) entry which is preliminary data.</text>
</comment>
<evidence type="ECO:0000313" key="3">
    <source>
        <dbReference type="Proteomes" id="UP001501231"/>
    </source>
</evidence>
<gene>
    <name evidence="2" type="ORF">GCM10010191_92070</name>
</gene>
<proteinExistence type="predicted"/>
<dbReference type="CDD" id="cd06587">
    <property type="entry name" value="VOC"/>
    <property type="match status" value="1"/>
</dbReference>